<evidence type="ECO:0000259" key="1">
    <source>
        <dbReference type="Pfam" id="PF01837"/>
    </source>
</evidence>
<feature type="non-terminal residue" evidence="2">
    <location>
        <position position="1"/>
    </location>
</feature>
<gene>
    <name evidence="2" type="ORF">S03H2_08765</name>
</gene>
<feature type="domain" description="Homocysteine biosynthesis enzyme sulfur-incorporation" evidence="1">
    <location>
        <begin position="4"/>
        <end position="42"/>
    </location>
</feature>
<dbReference type="EMBL" id="BARU01004318">
    <property type="protein sequence ID" value="GAH19628.1"/>
    <property type="molecule type" value="Genomic_DNA"/>
</dbReference>
<proteinExistence type="predicted"/>
<organism evidence="2">
    <name type="scientific">marine sediment metagenome</name>
    <dbReference type="NCBI Taxonomy" id="412755"/>
    <lineage>
        <taxon>unclassified sequences</taxon>
        <taxon>metagenomes</taxon>
        <taxon>ecological metagenomes</taxon>
    </lineage>
</organism>
<dbReference type="AlphaFoldDB" id="X1FFS4"/>
<protein>
    <recommendedName>
        <fullName evidence="1">Homocysteine biosynthesis enzyme sulfur-incorporation domain-containing protein</fullName>
    </recommendedName>
</protein>
<evidence type="ECO:0000313" key="2">
    <source>
        <dbReference type="EMBL" id="GAH19628.1"/>
    </source>
</evidence>
<reference evidence="2" key="1">
    <citation type="journal article" date="2014" name="Front. Microbiol.">
        <title>High frequency of phylogenetically diverse reductive dehalogenase-homologous genes in deep subseafloor sedimentary metagenomes.</title>
        <authorList>
            <person name="Kawai M."/>
            <person name="Futagami T."/>
            <person name="Toyoda A."/>
            <person name="Takaki Y."/>
            <person name="Nishi S."/>
            <person name="Hori S."/>
            <person name="Arai W."/>
            <person name="Tsubouchi T."/>
            <person name="Morono Y."/>
            <person name="Uchiyama I."/>
            <person name="Ito T."/>
            <person name="Fujiyama A."/>
            <person name="Inagaki F."/>
            <person name="Takami H."/>
        </authorList>
    </citation>
    <scope>NUCLEOTIDE SEQUENCE</scope>
    <source>
        <strain evidence="2">Expedition CK06-06</strain>
    </source>
</reference>
<comment type="caution">
    <text evidence="2">The sequence shown here is derived from an EMBL/GenBank/DDBJ whole genome shotgun (WGS) entry which is preliminary data.</text>
</comment>
<name>X1FFS4_9ZZZZ</name>
<dbReference type="Pfam" id="PF01837">
    <property type="entry name" value="HcyBio"/>
    <property type="match status" value="1"/>
</dbReference>
<accession>X1FFS4</accession>
<dbReference type="InterPro" id="IPR002708">
    <property type="entry name" value="HcyBio"/>
</dbReference>
<sequence>LRSGKIKINDKFVQTGSISSYSRALEISNTLKKEIENGKFYLTASVAPLPLEEKYSSLDILSKEEL</sequence>